<evidence type="ECO:0000313" key="2">
    <source>
        <dbReference type="Proteomes" id="UP000886667"/>
    </source>
</evidence>
<gene>
    <name evidence="1" type="ORF">JAZ07_01130</name>
</gene>
<reference evidence="1" key="1">
    <citation type="journal article" date="2021" name="Proc. Natl. Acad. Sci. U.S.A.">
        <title>Global biogeography of chemosynthetic symbionts reveals both localized and globally distributed symbiont groups. .</title>
        <authorList>
            <person name="Osvatic J.T."/>
            <person name="Wilkins L.G.E."/>
            <person name="Leibrecht L."/>
            <person name="Leray M."/>
            <person name="Zauner S."/>
            <person name="Polzin J."/>
            <person name="Camacho Y."/>
            <person name="Gros O."/>
            <person name="van Gils J.A."/>
            <person name="Eisen J.A."/>
            <person name="Petersen J.M."/>
            <person name="Yuen B."/>
        </authorList>
    </citation>
    <scope>NUCLEOTIDE SEQUENCE</scope>
    <source>
        <strain evidence="1">MAGclacostrist064TRANS</strain>
    </source>
</reference>
<sequence>MTILSKAIHSAREEGILSYDSEGTMVASQIYQTEDKVYFNSDSEKFYQLSSKGDYLDPGYNPTKSDYTELKLRLSTGQDKIPDWDSETPYSGNDIITWQGDVYRVGVDIPAARVPLKDSPDSDSDYSLMSGKIKQTRDIYWDDEFSYDTDSEDYHLHNKVFEDIVGVNGSAGLLYSSLQDNNLGNNPSVTTSPLANYENKIVKMGSGNEFRTSYTWDETTFLVTKKTERYFVLGTIIEELLGTFETKFRVSNTDWWNEYVGATQEKFLDQRLNSELIDNKVVMVDDSDTAPLRSTVPLLDEYGNVPKFEDMFKSGSKDDILTVNNFIFENAIFGLVPSDVPGQTVKFGFWDDHGIVTPLPIKE</sequence>
<dbReference type="Proteomes" id="UP000886667">
    <property type="component" value="Unassembled WGS sequence"/>
</dbReference>
<name>A0A9E4KA86_9GAMM</name>
<proteinExistence type="predicted"/>
<protein>
    <submittedName>
        <fullName evidence="1">Uncharacterized protein</fullName>
    </submittedName>
</protein>
<comment type="caution">
    <text evidence="1">The sequence shown here is derived from an EMBL/GenBank/DDBJ whole genome shotgun (WGS) entry which is preliminary data.</text>
</comment>
<evidence type="ECO:0000313" key="1">
    <source>
        <dbReference type="EMBL" id="MCG7944929.1"/>
    </source>
</evidence>
<dbReference type="AlphaFoldDB" id="A0A9E4KA86"/>
<accession>A0A9E4KA86</accession>
<organism evidence="1 2">
    <name type="scientific">Candidatus Thiodiazotropha taylori</name>
    <dbReference type="NCBI Taxonomy" id="2792791"/>
    <lineage>
        <taxon>Bacteria</taxon>
        <taxon>Pseudomonadati</taxon>
        <taxon>Pseudomonadota</taxon>
        <taxon>Gammaproteobacteria</taxon>
        <taxon>Chromatiales</taxon>
        <taxon>Sedimenticolaceae</taxon>
        <taxon>Candidatus Thiodiazotropha</taxon>
    </lineage>
</organism>
<dbReference type="EMBL" id="JAEPCM010000016">
    <property type="protein sequence ID" value="MCG7944929.1"/>
    <property type="molecule type" value="Genomic_DNA"/>
</dbReference>
<dbReference type="Gene3D" id="2.10.10.20">
    <property type="entry name" value="Carbohydrate-binding module superfamily 5/12"/>
    <property type="match status" value="1"/>
</dbReference>